<keyword evidence="6" id="KW-0862">Zinc</keyword>
<dbReference type="Pfam" id="PF20173">
    <property type="entry name" value="ZnF_RZ-type"/>
    <property type="match status" value="1"/>
</dbReference>
<evidence type="ECO:0000256" key="8">
    <source>
        <dbReference type="SAM" id="Coils"/>
    </source>
</evidence>
<dbReference type="SUPFAM" id="SSF52540">
    <property type="entry name" value="P-loop containing nucleoside triphosphate hydrolases"/>
    <property type="match status" value="1"/>
</dbReference>
<evidence type="ECO:0000256" key="9">
    <source>
        <dbReference type="SAM" id="MobiDB-lite"/>
    </source>
</evidence>
<dbReference type="Proteomes" id="UP000053317">
    <property type="component" value="Unassembled WGS sequence"/>
</dbReference>
<feature type="coiled-coil region" evidence="8">
    <location>
        <begin position="1255"/>
        <end position="1282"/>
    </location>
</feature>
<evidence type="ECO:0000313" key="12">
    <source>
        <dbReference type="Proteomes" id="UP000053317"/>
    </source>
</evidence>
<dbReference type="EMBL" id="LCWF01000149">
    <property type="protein sequence ID" value="KKY17190.1"/>
    <property type="molecule type" value="Genomic_DNA"/>
</dbReference>
<evidence type="ECO:0000259" key="10">
    <source>
        <dbReference type="PROSITE" id="PS51981"/>
    </source>
</evidence>
<dbReference type="PROSITE" id="PS51981">
    <property type="entry name" value="ZF_RZ"/>
    <property type="match status" value="1"/>
</dbReference>
<name>A0A0G2GJR4_PHACM</name>
<dbReference type="GO" id="GO:0004386">
    <property type="term" value="F:helicase activity"/>
    <property type="evidence" value="ECO:0007669"/>
    <property type="project" value="InterPro"/>
</dbReference>
<proteinExistence type="predicted"/>
<dbReference type="InterPro" id="IPR047187">
    <property type="entry name" value="SF1_C_Upf1"/>
</dbReference>
<dbReference type="CDD" id="cd17936">
    <property type="entry name" value="EEXXEc_NFX1"/>
    <property type="match status" value="1"/>
</dbReference>
<dbReference type="OrthoDB" id="2423195at2759"/>
<feature type="region of interest" description="Disordered" evidence="9">
    <location>
        <begin position="1094"/>
        <end position="1114"/>
    </location>
</feature>
<dbReference type="InterPro" id="IPR045055">
    <property type="entry name" value="DNA2/NAM7-like"/>
</dbReference>
<keyword evidence="8" id="KW-0175">Coiled coil</keyword>
<keyword evidence="3" id="KW-0479">Metal-binding</keyword>
<gene>
    <name evidence="11" type="ORF">UCRPC4_g05683</name>
</gene>
<protein>
    <submittedName>
        <fullName evidence="11">Putative nfx1-type zinc finger-containing protein 1</fullName>
    </submittedName>
</protein>
<keyword evidence="12" id="KW-1185">Reference proteome</keyword>
<evidence type="ECO:0000256" key="6">
    <source>
        <dbReference type="ARBA" id="ARBA00022833"/>
    </source>
</evidence>
<dbReference type="Gene3D" id="3.40.50.300">
    <property type="entry name" value="P-loop containing nucleotide triphosphate hydrolases"/>
    <property type="match status" value="2"/>
</dbReference>
<accession>A0A0G2GJR4</accession>
<comment type="caution">
    <text evidence="11">The sequence shown here is derived from an EMBL/GenBank/DDBJ whole genome shotgun (WGS) entry which is preliminary data.</text>
</comment>
<dbReference type="CDD" id="cd18808">
    <property type="entry name" value="SF1_C_Upf1"/>
    <property type="match status" value="1"/>
</dbReference>
<keyword evidence="7" id="KW-0391">Immunity</keyword>
<sequence length="1565" mass="176727">MAPRGGSTRGGGSGRDGGGERSPKERPSKTDETPEQQLAKANYNFWKRIIKSQPRPNDERTIEQLWDGALAILNGKEAEWKQRVPRDLDDEEYFGREHVNSLLTMRTRSKNHYTFIRLARLFLLVTAHPYFLDCLSVDTFVGGLYNFISGTNGTRAIPFFQRLCESLVNIHVDKSSVTTVEIDETTLVAMSTTLRELLRREPRARFNDGLPSLIEAMENTMRIITGEAESHNSTVFLGQIGEIRAIVARAEGLLGQEEEHQESPLATVKSTYPRTLVIPRERHNNDKADITAIRIFPTREEILSDEAEFLPSTDLDQPHFLADKAERHIDTCFRLLRYDTFGELKDALRGLLYAVENDPTCLKSPKLKFGDFRAHHFPNAYISYISFDSRRGLEMSISFPQPPLLRKKSALDRRRWWEESKQLAEGVLLSFITFQNGEIQQIFFTVTERNTDTKKDRSLTKEDHRGTIVAKLASHDQVSVELAVRLSCQKVQGVLIEFPGTLPATVVPILENLQHMQRLSRLPFRQWILPDRIGDDQAPGKLNIPPPLYARKLGFTFSLTSILRPDRLHDGVISIRPTSSINDITIIDNLETGTGLDRGQCRALIAALTHEYAFIQGPPGTGKSFLGVQVMKVLIGHKDQANLGPVVVVCYTNHALDQFLEHLHATGIGKIIRIGGQSQSSLLEEHNLRKVSQAEGKTRSESYLLAKCYEALDYETKCIKGDLGRVHGILKRADWSNLKYHLRTRYPRIYAQFDRTRQDGFEVFGRHPFELWAPIAKSVAESKTADEPESLPGDLDHLFQKAETDIESMTQQERQCLIELWSREVHDQALDNMFEKSKNADSIQRQITNIHDEVDRRVLQDADVIGITTTGLAKRISTLQRIKCKAVICEEAGEVMEPHMISALLPATEHFIQIGDHEQLRPQINNFKRLSLESKHGALFQLDRSQFERLSNGEPGRPKMPVAQLNVQRRMRPEISTLIRNTVYPGLEDHPSTTNLPDVIGMRKNVFWLDHGHSEESQQSDMHHKSHSNIWEVEMVHSLVRHIVRQGEYSSSDIAVLTPYTGQLQKLRSAMRNDFEVVLSDRDQEALSKDGFGVQDADLADGEPSGQSNQRKAPLEKKKLSDLLRIATVDNFQGEEAKVIIVSLVRSNDERKDARVDLLEMKTYAEVDVAETPIVVLGCGHFFTAETLDGLIGLHDVYVTDKCGRFAGLADVSGDLASRIPQCPDCQCPVRQYVTQRYNRVINRAVMDEMSRRFLVSGKEELDQLEIRASGLETEFEKSRSDIIRSIRLSASIDSAGHAANVRKQVQSRHEASRRLTREISLFLQNVADRHQPARKLHAAMVHATQVKNSRPLDETLASLNISDVASSIECDRRVVFGGRMVQIRVVCAALEDNFSITDTLIRAGSFLPERATKSFLKDCAKFIGDCGNENLPKLKVEATLYFSRIARIYRSSPLPESDDQKEATAYVSEARDLLENALEICKQPFQNAEILKQAVEDSIKLLGRQWYEKVTPEELAVIKQAMFAIGECGMPMEQARCPECGARIGGSNHQAVEGVTRAMDMESH</sequence>
<organism evidence="11 12">
    <name type="scientific">Phaeomoniella chlamydospora</name>
    <name type="common">Phaeoacremonium chlamydosporum</name>
    <dbReference type="NCBI Taxonomy" id="158046"/>
    <lineage>
        <taxon>Eukaryota</taxon>
        <taxon>Fungi</taxon>
        <taxon>Dikarya</taxon>
        <taxon>Ascomycota</taxon>
        <taxon>Pezizomycotina</taxon>
        <taxon>Eurotiomycetes</taxon>
        <taxon>Chaetothyriomycetidae</taxon>
        <taxon>Phaeomoniellales</taxon>
        <taxon>Phaeomoniellaceae</taxon>
        <taxon>Phaeomoniella</taxon>
    </lineage>
</organism>
<dbReference type="InterPro" id="IPR041677">
    <property type="entry name" value="DNA2/NAM7_AAA_11"/>
</dbReference>
<feature type="region of interest" description="Disordered" evidence="9">
    <location>
        <begin position="1"/>
        <end position="38"/>
    </location>
</feature>
<keyword evidence="4" id="KW-0863">Zinc-finger</keyword>
<evidence type="ECO:0000256" key="1">
    <source>
        <dbReference type="ARBA" id="ARBA00004496"/>
    </source>
</evidence>
<evidence type="ECO:0000256" key="4">
    <source>
        <dbReference type="ARBA" id="ARBA00022771"/>
    </source>
</evidence>
<evidence type="ECO:0000313" key="11">
    <source>
        <dbReference type="EMBL" id="KKY17190.1"/>
    </source>
</evidence>
<evidence type="ECO:0000256" key="7">
    <source>
        <dbReference type="ARBA" id="ARBA00022859"/>
    </source>
</evidence>
<evidence type="ECO:0000256" key="2">
    <source>
        <dbReference type="ARBA" id="ARBA00022490"/>
    </source>
</evidence>
<dbReference type="InterPro" id="IPR041679">
    <property type="entry name" value="DNA2/NAM7-like_C"/>
</dbReference>
<dbReference type="Pfam" id="PF13087">
    <property type="entry name" value="AAA_12"/>
    <property type="match status" value="1"/>
</dbReference>
<dbReference type="GO" id="GO:0031380">
    <property type="term" value="C:nuclear RNA-directed RNA polymerase complex"/>
    <property type="evidence" value="ECO:0007669"/>
    <property type="project" value="TreeGrafter"/>
</dbReference>
<keyword evidence="2" id="KW-0963">Cytoplasm</keyword>
<keyword evidence="5" id="KW-0347">Helicase</keyword>
<dbReference type="GO" id="GO:0031048">
    <property type="term" value="P:regulatory ncRNA-mediated heterochromatin formation"/>
    <property type="evidence" value="ECO:0007669"/>
    <property type="project" value="TreeGrafter"/>
</dbReference>
<dbReference type="PANTHER" id="PTHR10887">
    <property type="entry name" value="DNA2/NAM7 HELICASE FAMILY"/>
    <property type="match status" value="1"/>
</dbReference>
<dbReference type="Pfam" id="PF13086">
    <property type="entry name" value="AAA_11"/>
    <property type="match status" value="1"/>
</dbReference>
<evidence type="ECO:0000256" key="5">
    <source>
        <dbReference type="ARBA" id="ARBA00022806"/>
    </source>
</evidence>
<dbReference type="InterPro" id="IPR046439">
    <property type="entry name" value="ZF_RZ_dom"/>
</dbReference>
<dbReference type="GO" id="GO:0005737">
    <property type="term" value="C:cytoplasm"/>
    <property type="evidence" value="ECO:0007669"/>
    <property type="project" value="UniProtKB-SubCell"/>
</dbReference>
<reference evidence="11 12" key="1">
    <citation type="submission" date="2015-05" db="EMBL/GenBank/DDBJ databases">
        <title>Distinctive expansion of gene families associated with plant cell wall degradation and secondary metabolism in the genomes of grapevine trunk pathogens.</title>
        <authorList>
            <person name="Lawrence D.P."/>
            <person name="Travadon R."/>
            <person name="Rolshausen P.E."/>
            <person name="Baumgartner K."/>
        </authorList>
    </citation>
    <scope>NUCLEOTIDE SEQUENCE [LARGE SCALE GENOMIC DNA]</scope>
    <source>
        <strain evidence="11">UCRPC4</strain>
    </source>
</reference>
<dbReference type="GO" id="GO:0008270">
    <property type="term" value="F:zinc ion binding"/>
    <property type="evidence" value="ECO:0007669"/>
    <property type="project" value="UniProtKB-KW"/>
</dbReference>
<keyword evidence="5" id="KW-0067">ATP-binding</keyword>
<reference evidence="11 12" key="2">
    <citation type="submission" date="2015-05" db="EMBL/GenBank/DDBJ databases">
        <authorList>
            <person name="Morales-Cruz A."/>
            <person name="Amrine K.C."/>
            <person name="Cantu D."/>
        </authorList>
    </citation>
    <scope>NUCLEOTIDE SEQUENCE [LARGE SCALE GENOMIC DNA]</scope>
    <source>
        <strain evidence="11">UCRPC4</strain>
    </source>
</reference>
<keyword evidence="5" id="KW-0378">Hydrolase</keyword>
<feature type="domain" description="RZ-type" evidence="10">
    <location>
        <begin position="1487"/>
        <end position="1565"/>
    </location>
</feature>
<feature type="compositionally biased region" description="Basic and acidic residues" evidence="9">
    <location>
        <begin position="17"/>
        <end position="32"/>
    </location>
</feature>
<dbReference type="PANTHER" id="PTHR10887:SF445">
    <property type="entry name" value="NFX1-TYPE ZINC FINGER-CONTAINING PROTEIN 1"/>
    <property type="match status" value="1"/>
</dbReference>
<evidence type="ECO:0000256" key="3">
    <source>
        <dbReference type="ARBA" id="ARBA00022723"/>
    </source>
</evidence>
<keyword evidence="5" id="KW-0547">Nucleotide-binding</keyword>
<dbReference type="InterPro" id="IPR027417">
    <property type="entry name" value="P-loop_NTPase"/>
</dbReference>
<feature type="compositionally biased region" description="Gly residues" evidence="9">
    <location>
        <begin position="7"/>
        <end position="16"/>
    </location>
</feature>
<dbReference type="GO" id="GO:0002376">
    <property type="term" value="P:immune system process"/>
    <property type="evidence" value="ECO:0007669"/>
    <property type="project" value="UniProtKB-KW"/>
</dbReference>
<comment type="subcellular location">
    <subcellularLocation>
        <location evidence="1">Cytoplasm</location>
    </subcellularLocation>
</comment>